<sequence>MVKRQLECKANEVNCTLQARLLEEEVTFGAQQTKTCAPRADSEAAQPLCIHPSCPCVPGSGRDSHCQIASLSSAVSVSRVNEVGKPAKQCTLKELKVNTSCRWRRGGCFQGATADSKTGRRRCRSVETMSRKNCEAEPGAPTSPSLLEEDDPGPLSWQQQATSSRDKKPLSSLHLSHRAQVALEYLPFFRTYGCLLAEDGLVLQPETPLQEDSELLGGFFPYYRSEESLPSLAHPGWSHRGSQDPPTGREAQAGCFCRTTVGDECSVSAGCPHDSDLHAPLSRDHVLYASGFVPYYRTPEEGLHTSPGPPASPTGSQGSSGAAQAWCSHTTGKPELTAVEATGEQTPSTH</sequence>
<dbReference type="AlphaFoldDB" id="A0A6J3I595"/>
<protein>
    <submittedName>
        <fullName evidence="3">Uncharacterized protein LOC116554050</fullName>
    </submittedName>
</protein>
<dbReference type="RefSeq" id="XP_032137748.1">
    <property type="nucleotide sequence ID" value="XM_032281857.1"/>
</dbReference>
<reference evidence="3" key="1">
    <citation type="submission" date="2025-08" db="UniProtKB">
        <authorList>
            <consortium name="RefSeq"/>
        </authorList>
    </citation>
    <scope>IDENTIFICATION</scope>
    <source>
        <tissue evidence="3">Blood</tissue>
    </source>
</reference>
<gene>
    <name evidence="3" type="primary">LOC116554050</name>
</gene>
<feature type="compositionally biased region" description="Low complexity" evidence="1">
    <location>
        <begin position="313"/>
        <end position="325"/>
    </location>
</feature>
<feature type="region of interest" description="Disordered" evidence="1">
    <location>
        <begin position="299"/>
        <end position="350"/>
    </location>
</feature>
<organism evidence="2 3">
    <name type="scientific">Sapajus apella</name>
    <name type="common">Brown-capped capuchin</name>
    <name type="synonym">Cebus apella</name>
    <dbReference type="NCBI Taxonomy" id="9515"/>
    <lineage>
        <taxon>Eukaryota</taxon>
        <taxon>Metazoa</taxon>
        <taxon>Chordata</taxon>
        <taxon>Craniata</taxon>
        <taxon>Vertebrata</taxon>
        <taxon>Euteleostomi</taxon>
        <taxon>Mammalia</taxon>
        <taxon>Eutheria</taxon>
        <taxon>Euarchontoglires</taxon>
        <taxon>Primates</taxon>
        <taxon>Haplorrhini</taxon>
        <taxon>Platyrrhini</taxon>
        <taxon>Cebidae</taxon>
        <taxon>Cebinae</taxon>
        <taxon>Sapajus</taxon>
    </lineage>
</organism>
<evidence type="ECO:0000313" key="3">
    <source>
        <dbReference type="RefSeq" id="XP_032137748.1"/>
    </source>
</evidence>
<evidence type="ECO:0000256" key="1">
    <source>
        <dbReference type="SAM" id="MobiDB-lite"/>
    </source>
</evidence>
<dbReference type="GeneID" id="116554050"/>
<proteinExistence type="predicted"/>
<feature type="region of interest" description="Disordered" evidence="1">
    <location>
        <begin position="128"/>
        <end position="172"/>
    </location>
</feature>
<evidence type="ECO:0000313" key="2">
    <source>
        <dbReference type="Proteomes" id="UP000504640"/>
    </source>
</evidence>
<accession>A0A6J3I595</accession>
<dbReference type="Proteomes" id="UP000504640">
    <property type="component" value="Unplaced"/>
</dbReference>
<name>A0A6J3I595_SAPAP</name>
<keyword evidence="2" id="KW-1185">Reference proteome</keyword>